<keyword evidence="3 5" id="KW-0413">Isomerase</keyword>
<name>A0ABW7GDN0_9BURK</name>
<evidence type="ECO:0000313" key="6">
    <source>
        <dbReference type="EMBL" id="MFG6459969.1"/>
    </source>
</evidence>
<evidence type="ECO:0000256" key="4">
    <source>
        <dbReference type="ARBA" id="ARBA00023277"/>
    </source>
</evidence>
<dbReference type="PANTHER" id="PTHR10091:SF0">
    <property type="entry name" value="GALACTOSE MUTAROTASE"/>
    <property type="match status" value="1"/>
</dbReference>
<dbReference type="InterPro" id="IPR008183">
    <property type="entry name" value="Aldose_1/G6P_1-epimerase"/>
</dbReference>
<evidence type="ECO:0000256" key="1">
    <source>
        <dbReference type="ARBA" id="ARBA00005028"/>
    </source>
</evidence>
<dbReference type="GO" id="GO:0016853">
    <property type="term" value="F:isomerase activity"/>
    <property type="evidence" value="ECO:0007669"/>
    <property type="project" value="UniProtKB-KW"/>
</dbReference>
<proteinExistence type="inferred from homology"/>
<keyword evidence="4 5" id="KW-0119">Carbohydrate metabolism</keyword>
<sequence>MTTLDVFTLTAADGLRIAVTNAGAAWTSCRVPVNGASREVLLGYQAPVDYLRQPGYLGAIVGRYANRIAGASFELDGQRFALQANEGEHQLHGGAGGFHRKLWTVGSHTEDALELALVSPDGDQGFPGELSVRAIYRVQPPLTVTVTLEATTTAPTLVNLSSHAYFNLDGDAADIRGHRLQIAADRYLPVRADLIPTGEQADVAGTPFDFRTPRRLGDALAALAETGAAPACHDHCWLAGGATLQSGDGRLTLDLRSNQPGLQFYAGEFLPRTPDRQGRPHAAHAGLALEPQALPDSPHHPEWPQRDAVLRPGQTYRHQITYRFLPT</sequence>
<dbReference type="Proteomes" id="UP001606302">
    <property type="component" value="Unassembled WGS sequence"/>
</dbReference>
<reference evidence="6 7" key="1">
    <citation type="submission" date="2024-08" db="EMBL/GenBank/DDBJ databases">
        <authorList>
            <person name="Lu H."/>
        </authorList>
    </citation>
    <scope>NUCLEOTIDE SEQUENCE [LARGE SCALE GENOMIC DNA]</scope>
    <source>
        <strain evidence="6 7">DXS20W</strain>
    </source>
</reference>
<dbReference type="InterPro" id="IPR011013">
    <property type="entry name" value="Gal_mutarotase_sf_dom"/>
</dbReference>
<dbReference type="PIRSF" id="PIRSF005096">
    <property type="entry name" value="GALM"/>
    <property type="match status" value="1"/>
</dbReference>
<comment type="catalytic activity">
    <reaction evidence="5">
        <text>alpha-D-glucose = beta-D-glucose</text>
        <dbReference type="Rhea" id="RHEA:10264"/>
        <dbReference type="ChEBI" id="CHEBI:15903"/>
        <dbReference type="ChEBI" id="CHEBI:17925"/>
        <dbReference type="EC" id="5.1.3.3"/>
    </reaction>
</comment>
<dbReference type="Gene3D" id="2.70.98.10">
    <property type="match status" value="1"/>
</dbReference>
<dbReference type="EC" id="5.1.3.3" evidence="5"/>
<evidence type="ECO:0000256" key="3">
    <source>
        <dbReference type="ARBA" id="ARBA00023235"/>
    </source>
</evidence>
<keyword evidence="7" id="KW-1185">Reference proteome</keyword>
<protein>
    <recommendedName>
        <fullName evidence="5">Aldose 1-epimerase</fullName>
        <ecNumber evidence="5">5.1.3.3</ecNumber>
    </recommendedName>
</protein>
<dbReference type="Pfam" id="PF01263">
    <property type="entry name" value="Aldose_epim"/>
    <property type="match status" value="1"/>
</dbReference>
<dbReference type="SUPFAM" id="SSF74650">
    <property type="entry name" value="Galactose mutarotase-like"/>
    <property type="match status" value="1"/>
</dbReference>
<gene>
    <name evidence="6" type="ORF">ACG04Q_00210</name>
</gene>
<dbReference type="InterPro" id="IPR047215">
    <property type="entry name" value="Galactose_mutarotase-like"/>
</dbReference>
<dbReference type="EMBL" id="JBIGHX010000001">
    <property type="protein sequence ID" value="MFG6459969.1"/>
    <property type="molecule type" value="Genomic_DNA"/>
</dbReference>
<comment type="similarity">
    <text evidence="2 5">Belongs to the aldose epimerase family.</text>
</comment>
<dbReference type="RefSeq" id="WP_394508767.1">
    <property type="nucleotide sequence ID" value="NZ_JBIGHX010000001.1"/>
</dbReference>
<organism evidence="6 7">
    <name type="scientific">Pelomonas lactea</name>
    <dbReference type="NCBI Taxonomy" id="3299030"/>
    <lineage>
        <taxon>Bacteria</taxon>
        <taxon>Pseudomonadati</taxon>
        <taxon>Pseudomonadota</taxon>
        <taxon>Betaproteobacteria</taxon>
        <taxon>Burkholderiales</taxon>
        <taxon>Sphaerotilaceae</taxon>
        <taxon>Roseateles</taxon>
    </lineage>
</organism>
<accession>A0ABW7GDN0</accession>
<evidence type="ECO:0000256" key="2">
    <source>
        <dbReference type="ARBA" id="ARBA00006206"/>
    </source>
</evidence>
<evidence type="ECO:0000256" key="5">
    <source>
        <dbReference type="PIRNR" id="PIRNR005096"/>
    </source>
</evidence>
<evidence type="ECO:0000313" key="7">
    <source>
        <dbReference type="Proteomes" id="UP001606302"/>
    </source>
</evidence>
<dbReference type="NCBIfam" id="NF008277">
    <property type="entry name" value="PRK11055.1"/>
    <property type="match status" value="1"/>
</dbReference>
<comment type="pathway">
    <text evidence="1 5">Carbohydrate metabolism; hexose metabolism.</text>
</comment>
<dbReference type="PANTHER" id="PTHR10091">
    <property type="entry name" value="ALDOSE-1-EPIMERASE"/>
    <property type="match status" value="1"/>
</dbReference>
<dbReference type="InterPro" id="IPR014718">
    <property type="entry name" value="GH-type_carb-bd"/>
</dbReference>
<comment type="caution">
    <text evidence="6">The sequence shown here is derived from an EMBL/GenBank/DDBJ whole genome shotgun (WGS) entry which is preliminary data.</text>
</comment>
<dbReference type="InterPro" id="IPR015443">
    <property type="entry name" value="Aldose_1-epimerase"/>
</dbReference>
<dbReference type="CDD" id="cd09019">
    <property type="entry name" value="galactose_mutarotase_like"/>
    <property type="match status" value="1"/>
</dbReference>